<comment type="caution">
    <text evidence="6">The sequence shown here is derived from an EMBL/GenBank/DDBJ whole genome shotgun (WGS) entry which is preliminary data.</text>
</comment>
<proteinExistence type="inferred from homology"/>
<gene>
    <name evidence="6" type="ORF">PFY00_04200</name>
</gene>
<dbReference type="InterPro" id="IPR000847">
    <property type="entry name" value="LysR_HTH_N"/>
</dbReference>
<dbReference type="Gene3D" id="3.40.190.10">
    <property type="entry name" value="Periplasmic binding protein-like II"/>
    <property type="match status" value="2"/>
</dbReference>
<protein>
    <submittedName>
        <fullName evidence="6">LysR substrate-binding domain-containing protein</fullName>
    </submittedName>
</protein>
<dbReference type="PROSITE" id="PS50931">
    <property type="entry name" value="HTH_LYSR"/>
    <property type="match status" value="1"/>
</dbReference>
<sequence>MRYLVTVLHRGSIAQAAKELNISQSSIVAAIDLMEAELDQQLFRRIPAKGLVATDLGHAVGARIESFLDEARILESDLMSLTGSPSGVLRMGCYAPSAPYVLPPILKAIRAAYPQIRVDLREGDMQSINEMLAEGVVDVALTYKRETPERQPFEAMFRATPWALIPATEQLAQAKTVSLADLSKMPMILLDLPGTRRYFMGLFDNRDLAVDVAHTTKSSLVLRGLVGAGFGFSLLNICGPTDRDGSGGYVALPVIDAEDAPRFGLAYSASSARSSLVQSVLQTCREVGQAGAFSHLIMADS</sequence>
<evidence type="ECO:0000313" key="6">
    <source>
        <dbReference type="EMBL" id="MDA7423916.1"/>
    </source>
</evidence>
<evidence type="ECO:0000256" key="4">
    <source>
        <dbReference type="ARBA" id="ARBA00023163"/>
    </source>
</evidence>
<dbReference type="InterPro" id="IPR036388">
    <property type="entry name" value="WH-like_DNA-bd_sf"/>
</dbReference>
<dbReference type="Pfam" id="PF03466">
    <property type="entry name" value="LysR_substrate"/>
    <property type="match status" value="1"/>
</dbReference>
<keyword evidence="3" id="KW-0238">DNA-binding</keyword>
<dbReference type="Proteomes" id="UP001210720">
    <property type="component" value="Unassembled WGS sequence"/>
</dbReference>
<keyword evidence="4" id="KW-0804">Transcription</keyword>
<evidence type="ECO:0000256" key="3">
    <source>
        <dbReference type="ARBA" id="ARBA00023125"/>
    </source>
</evidence>
<organism evidence="6 7">
    <name type="scientific">Thalassococcus lentus</name>
    <dbReference type="NCBI Taxonomy" id="1210524"/>
    <lineage>
        <taxon>Bacteria</taxon>
        <taxon>Pseudomonadati</taxon>
        <taxon>Pseudomonadota</taxon>
        <taxon>Alphaproteobacteria</taxon>
        <taxon>Rhodobacterales</taxon>
        <taxon>Roseobacteraceae</taxon>
        <taxon>Thalassococcus</taxon>
    </lineage>
</organism>
<keyword evidence="7" id="KW-1185">Reference proteome</keyword>
<dbReference type="InterPro" id="IPR005119">
    <property type="entry name" value="LysR_subst-bd"/>
</dbReference>
<dbReference type="EMBL" id="JAQIOY010000001">
    <property type="protein sequence ID" value="MDA7423916.1"/>
    <property type="molecule type" value="Genomic_DNA"/>
</dbReference>
<reference evidence="6 7" key="1">
    <citation type="submission" date="2023-01" db="EMBL/GenBank/DDBJ databases">
        <title>Thalassococcus onchidii sp. nov., isolated from a marine invertebrate from the South China Sea.</title>
        <authorList>
            <person name="Xu S."/>
            <person name="Liu Z."/>
            <person name="Xu Y."/>
        </authorList>
    </citation>
    <scope>NUCLEOTIDE SEQUENCE [LARGE SCALE GENOMIC DNA]</scope>
    <source>
        <strain evidence="6 7">KCTC 32084</strain>
    </source>
</reference>
<dbReference type="PANTHER" id="PTHR30346:SF0">
    <property type="entry name" value="HCA OPERON TRANSCRIPTIONAL ACTIVATOR HCAR"/>
    <property type="match status" value="1"/>
</dbReference>
<name>A0ABT4XPQ8_9RHOB</name>
<dbReference type="PANTHER" id="PTHR30346">
    <property type="entry name" value="TRANSCRIPTIONAL DUAL REGULATOR HCAR-RELATED"/>
    <property type="match status" value="1"/>
</dbReference>
<dbReference type="Gene3D" id="1.10.10.10">
    <property type="entry name" value="Winged helix-like DNA-binding domain superfamily/Winged helix DNA-binding domain"/>
    <property type="match status" value="1"/>
</dbReference>
<dbReference type="InterPro" id="IPR036390">
    <property type="entry name" value="WH_DNA-bd_sf"/>
</dbReference>
<evidence type="ECO:0000256" key="1">
    <source>
        <dbReference type="ARBA" id="ARBA00009437"/>
    </source>
</evidence>
<dbReference type="SUPFAM" id="SSF53850">
    <property type="entry name" value="Periplasmic binding protein-like II"/>
    <property type="match status" value="1"/>
</dbReference>
<accession>A0ABT4XPQ8</accession>
<dbReference type="SUPFAM" id="SSF46785">
    <property type="entry name" value="Winged helix' DNA-binding domain"/>
    <property type="match status" value="1"/>
</dbReference>
<evidence type="ECO:0000256" key="2">
    <source>
        <dbReference type="ARBA" id="ARBA00023015"/>
    </source>
</evidence>
<feature type="domain" description="HTH lysR-type" evidence="5">
    <location>
        <begin position="1"/>
        <end position="54"/>
    </location>
</feature>
<dbReference type="RefSeq" id="WP_271431248.1">
    <property type="nucleotide sequence ID" value="NZ_JAQIOY010000001.1"/>
</dbReference>
<evidence type="ECO:0000313" key="7">
    <source>
        <dbReference type="Proteomes" id="UP001210720"/>
    </source>
</evidence>
<evidence type="ECO:0000259" key="5">
    <source>
        <dbReference type="PROSITE" id="PS50931"/>
    </source>
</evidence>
<dbReference type="Pfam" id="PF00126">
    <property type="entry name" value="HTH_1"/>
    <property type="match status" value="1"/>
</dbReference>
<keyword evidence="2" id="KW-0805">Transcription regulation</keyword>
<comment type="similarity">
    <text evidence="1">Belongs to the LysR transcriptional regulatory family.</text>
</comment>